<accession>A0A848HB90</accession>
<proteinExistence type="predicted"/>
<dbReference type="Pfam" id="PF09655">
    <property type="entry name" value="Nitr_red_assoc"/>
    <property type="match status" value="1"/>
</dbReference>
<evidence type="ECO:0000313" key="1">
    <source>
        <dbReference type="EMBL" id="NML46760.1"/>
    </source>
</evidence>
<reference evidence="1 2" key="1">
    <citation type="submission" date="2020-04" db="EMBL/GenBank/DDBJ databases">
        <title>Ramlibacter sp. G-1-2-2 isolated from soil.</title>
        <authorList>
            <person name="Dahal R.H."/>
        </authorList>
    </citation>
    <scope>NUCLEOTIDE SEQUENCE [LARGE SCALE GENOMIC DNA]</scope>
    <source>
        <strain evidence="1 2">G-1-2-2</strain>
    </source>
</reference>
<dbReference type="Proteomes" id="UP000541185">
    <property type="component" value="Unassembled WGS sequence"/>
</dbReference>
<dbReference type="InterPro" id="IPR013481">
    <property type="entry name" value="NarM"/>
</dbReference>
<gene>
    <name evidence="1" type="ORF">HHL11_23655</name>
</gene>
<name>A0A848HB90_9BURK</name>
<protein>
    <submittedName>
        <fullName evidence="1">Uncharacterized protein</fullName>
    </submittedName>
</protein>
<dbReference type="AlphaFoldDB" id="A0A848HB90"/>
<keyword evidence="2" id="KW-1185">Reference proteome</keyword>
<evidence type="ECO:0000313" key="2">
    <source>
        <dbReference type="Proteomes" id="UP000541185"/>
    </source>
</evidence>
<dbReference type="EMBL" id="JABBFX010000002">
    <property type="protein sequence ID" value="NML46760.1"/>
    <property type="molecule type" value="Genomic_DNA"/>
</dbReference>
<sequence length="127" mass="13797">MQFDLSPDLSPTACLDVDSASARDLAWLPYAVRFKLDECGLTLSLRDWQQLALAERAALVRTPLVPGTTGFEQLARACGAGDDAGGQRTDGNVEGVASQDWLARSTPFARYVLRKLVHKKLAHQQAA</sequence>
<comment type="caution">
    <text evidence="1">The sequence shown here is derived from an EMBL/GenBank/DDBJ whole genome shotgun (WGS) entry which is preliminary data.</text>
</comment>
<organism evidence="1 2">
    <name type="scientific">Ramlibacter agri</name>
    <dbReference type="NCBI Taxonomy" id="2728837"/>
    <lineage>
        <taxon>Bacteria</taxon>
        <taxon>Pseudomonadati</taxon>
        <taxon>Pseudomonadota</taxon>
        <taxon>Betaproteobacteria</taxon>
        <taxon>Burkholderiales</taxon>
        <taxon>Comamonadaceae</taxon>
        <taxon>Ramlibacter</taxon>
    </lineage>
</organism>
<dbReference type="RefSeq" id="WP_169421006.1">
    <property type="nucleotide sequence ID" value="NZ_JABBFX010000002.1"/>
</dbReference>